<accession>A0A917C2I5</accession>
<dbReference type="PANTHER" id="PTHR32027:SF9">
    <property type="entry name" value="BLL3847 PROTEIN"/>
    <property type="match status" value="1"/>
</dbReference>
<dbReference type="Gene3D" id="3.20.20.140">
    <property type="entry name" value="Metal-dependent hydrolases"/>
    <property type="match status" value="1"/>
</dbReference>
<dbReference type="Gene3D" id="2.30.40.10">
    <property type="entry name" value="Urease, subunit C, domain 1"/>
    <property type="match status" value="1"/>
</dbReference>
<feature type="domain" description="Amidohydrolase 3" evidence="1">
    <location>
        <begin position="41"/>
        <end position="366"/>
    </location>
</feature>
<dbReference type="InterPro" id="IPR032466">
    <property type="entry name" value="Metal_Hydrolase"/>
</dbReference>
<organism evidence="2 3">
    <name type="scientific">Azorhizobium oxalatiphilum</name>
    <dbReference type="NCBI Taxonomy" id="980631"/>
    <lineage>
        <taxon>Bacteria</taxon>
        <taxon>Pseudomonadati</taxon>
        <taxon>Pseudomonadota</taxon>
        <taxon>Alphaproteobacteria</taxon>
        <taxon>Hyphomicrobiales</taxon>
        <taxon>Xanthobacteraceae</taxon>
        <taxon>Azorhizobium</taxon>
    </lineage>
</organism>
<dbReference type="PANTHER" id="PTHR32027">
    <property type="entry name" value="CYTOSINE DEAMINASE"/>
    <property type="match status" value="1"/>
</dbReference>
<protein>
    <submittedName>
        <fullName evidence="2">Cytosine deaminase</fullName>
    </submittedName>
</protein>
<proteinExistence type="predicted"/>
<dbReference type="Pfam" id="PF07969">
    <property type="entry name" value="Amidohydro_3"/>
    <property type="match status" value="1"/>
</dbReference>
<dbReference type="NCBIfam" id="NF004636">
    <property type="entry name" value="PRK05985.1"/>
    <property type="match status" value="1"/>
</dbReference>
<dbReference type="GO" id="GO:0016814">
    <property type="term" value="F:hydrolase activity, acting on carbon-nitrogen (but not peptide) bonds, in cyclic amidines"/>
    <property type="evidence" value="ECO:0007669"/>
    <property type="project" value="TreeGrafter"/>
</dbReference>
<dbReference type="AlphaFoldDB" id="A0A917C2I5"/>
<reference evidence="2" key="2">
    <citation type="submission" date="2020-09" db="EMBL/GenBank/DDBJ databases">
        <authorList>
            <person name="Sun Q."/>
            <person name="Sedlacek I."/>
        </authorList>
    </citation>
    <scope>NUCLEOTIDE SEQUENCE</scope>
    <source>
        <strain evidence="2">CCM 7897</strain>
    </source>
</reference>
<dbReference type="CDD" id="cd01293">
    <property type="entry name" value="Bact_CD"/>
    <property type="match status" value="1"/>
</dbReference>
<comment type="caution">
    <text evidence="2">The sequence shown here is derived from an EMBL/GenBank/DDBJ whole genome shotgun (WGS) entry which is preliminary data.</text>
</comment>
<dbReference type="SUPFAM" id="SSF51338">
    <property type="entry name" value="Composite domain of metallo-dependent hydrolases"/>
    <property type="match status" value="1"/>
</dbReference>
<dbReference type="InterPro" id="IPR052349">
    <property type="entry name" value="Metallo-hydrolase_Enzymes"/>
</dbReference>
<gene>
    <name evidence="2" type="ORF">GCM10007301_30950</name>
</gene>
<evidence type="ECO:0000313" key="3">
    <source>
        <dbReference type="Proteomes" id="UP000606044"/>
    </source>
</evidence>
<evidence type="ECO:0000313" key="2">
    <source>
        <dbReference type="EMBL" id="GGF69072.1"/>
    </source>
</evidence>
<name>A0A917C2I5_9HYPH</name>
<dbReference type="EMBL" id="BMCT01000004">
    <property type="protein sequence ID" value="GGF69072.1"/>
    <property type="molecule type" value="Genomic_DNA"/>
</dbReference>
<keyword evidence="3" id="KW-1185">Reference proteome</keyword>
<dbReference type="Proteomes" id="UP000606044">
    <property type="component" value="Unassembled WGS sequence"/>
</dbReference>
<dbReference type="InterPro" id="IPR013108">
    <property type="entry name" value="Amidohydro_3"/>
</dbReference>
<reference evidence="2" key="1">
    <citation type="journal article" date="2014" name="Int. J. Syst. Evol. Microbiol.">
        <title>Complete genome sequence of Corynebacterium casei LMG S-19264T (=DSM 44701T), isolated from a smear-ripened cheese.</title>
        <authorList>
            <consortium name="US DOE Joint Genome Institute (JGI-PGF)"/>
            <person name="Walter F."/>
            <person name="Albersmeier A."/>
            <person name="Kalinowski J."/>
            <person name="Ruckert C."/>
        </authorList>
    </citation>
    <scope>NUCLEOTIDE SEQUENCE</scope>
    <source>
        <strain evidence="2">CCM 7897</strain>
    </source>
</reference>
<evidence type="ECO:0000259" key="1">
    <source>
        <dbReference type="Pfam" id="PF07969"/>
    </source>
</evidence>
<dbReference type="RefSeq" id="WP_188580137.1">
    <property type="nucleotide sequence ID" value="NZ_BMCT01000004.1"/>
</dbReference>
<dbReference type="InterPro" id="IPR011059">
    <property type="entry name" value="Metal-dep_hydrolase_composite"/>
</dbReference>
<sequence length="402" mass="41952">MDDCLIRNARLADGRAVSISIRAGLIAGLTDAAAPAPAVGQVLDAAGMLVLPGFTDGHLHLDKTMLGLPWRPHNAAPSVRGRIEAEKEFRRRETSPLAERGAVRLLEMALKHGTISLRTHVDVDDVTRLDHLAQILALRDAWRGRVDIQIVAFPQSGVLACAPVHALLDEAMGMGADLVGGLDPIGCDGDLKGQLDILFALAGRHGRGIDIHLHDGGEAGLSEIADIAARTRAAGLGGQVTISHAFALADADERQLAAHCALLREAGVAILSSIPGGERCPPIPALRAAGVPVFFGSDNVRDCWNPATVVGMAERMMLAAHRFGLRSDESLSGLLDHVTGIAHAVTGLGAGAVDVGRPADLLVFDVQHVPQLVVERSLPVAVMKGGILQAGVLSAAGEPATR</sequence>
<dbReference type="SUPFAM" id="SSF51556">
    <property type="entry name" value="Metallo-dependent hydrolases"/>
    <property type="match status" value="1"/>
</dbReference>